<dbReference type="RefSeq" id="WP_118039654.1">
    <property type="nucleotide sequence ID" value="NZ_CABJFK010000010.1"/>
</dbReference>
<dbReference type="InterPro" id="IPR013785">
    <property type="entry name" value="Aldolase_TIM"/>
</dbReference>
<proteinExistence type="predicted"/>
<comment type="caution">
    <text evidence="1">The sequence shown here is derived from an EMBL/GenBank/DDBJ whole genome shotgun (WGS) entry which is preliminary data.</text>
</comment>
<dbReference type="Proteomes" id="UP000283745">
    <property type="component" value="Unassembled WGS sequence"/>
</dbReference>
<dbReference type="SUPFAM" id="SSF110391">
    <property type="entry name" value="GlpP-like"/>
    <property type="match status" value="1"/>
</dbReference>
<dbReference type="GO" id="GO:0006071">
    <property type="term" value="P:glycerol metabolic process"/>
    <property type="evidence" value="ECO:0007669"/>
    <property type="project" value="InterPro"/>
</dbReference>
<dbReference type="GO" id="GO:0006355">
    <property type="term" value="P:regulation of DNA-templated transcription"/>
    <property type="evidence" value="ECO:0007669"/>
    <property type="project" value="InterPro"/>
</dbReference>
<dbReference type="InterPro" id="IPR006699">
    <property type="entry name" value="GlpP"/>
</dbReference>
<dbReference type="PIRSF" id="PIRSF016897">
    <property type="entry name" value="GlpP"/>
    <property type="match status" value="1"/>
</dbReference>
<organism evidence="1 2">
    <name type="scientific">Blautia obeum</name>
    <dbReference type="NCBI Taxonomy" id="40520"/>
    <lineage>
        <taxon>Bacteria</taxon>
        <taxon>Bacillati</taxon>
        <taxon>Bacillota</taxon>
        <taxon>Clostridia</taxon>
        <taxon>Lachnospirales</taxon>
        <taxon>Lachnospiraceae</taxon>
        <taxon>Blautia</taxon>
    </lineage>
</organism>
<sequence>MGREFWNAVEENPIIAAVKCMDDLEQCCKLEDIRVVFILFGDICSIGDIVKKIKAAGKFAMVHVDLIVGLSPREIAIEYLKNNTDADGIITTKPALIKKAKELSLYTVLRYFLLDSMAYENIFTQQHTVHPDFIEVLPGAMPKVIQKLCSEIKVPVIAGGLIIDKESVMGALSAGATAVSSTNHNVWKL</sequence>
<name>A0A414J336_9FIRM</name>
<evidence type="ECO:0000313" key="2">
    <source>
        <dbReference type="Proteomes" id="UP000283745"/>
    </source>
</evidence>
<dbReference type="Pfam" id="PF04309">
    <property type="entry name" value="G3P_antiterm"/>
    <property type="match status" value="1"/>
</dbReference>
<accession>A0A414J336</accession>
<dbReference type="PANTHER" id="PTHR35787">
    <property type="entry name" value="GLYCEROL UPTAKE OPERON ANTITERMINATOR REGULATORY PROTEIN"/>
    <property type="match status" value="1"/>
</dbReference>
<gene>
    <name evidence="1" type="ORF">DW740_12415</name>
</gene>
<dbReference type="EMBL" id="QSKF01000010">
    <property type="protein sequence ID" value="RHE38810.1"/>
    <property type="molecule type" value="Genomic_DNA"/>
</dbReference>
<dbReference type="PANTHER" id="PTHR35787:SF1">
    <property type="entry name" value="GLYCEROL UPTAKE OPERON ANTITERMINATOR REGULATORY PROTEIN"/>
    <property type="match status" value="1"/>
</dbReference>
<dbReference type="Gene3D" id="3.20.20.70">
    <property type="entry name" value="Aldolase class I"/>
    <property type="match status" value="1"/>
</dbReference>
<dbReference type="AlphaFoldDB" id="A0A414J336"/>
<evidence type="ECO:0000313" key="1">
    <source>
        <dbReference type="EMBL" id="RHE38810.1"/>
    </source>
</evidence>
<reference evidence="1 2" key="1">
    <citation type="submission" date="2018-08" db="EMBL/GenBank/DDBJ databases">
        <title>A genome reference for cultivated species of the human gut microbiota.</title>
        <authorList>
            <person name="Zou Y."/>
            <person name="Xue W."/>
            <person name="Luo G."/>
        </authorList>
    </citation>
    <scope>NUCLEOTIDE SEQUENCE [LARGE SCALE GENOMIC DNA]</scope>
    <source>
        <strain evidence="1 2">AM28-23</strain>
    </source>
</reference>
<protein>
    <submittedName>
        <fullName evidence="1">Glycerol-3-phosphate responsive antiterminator</fullName>
    </submittedName>
</protein>